<name>A0A6J4JLA6_9SPHI</name>
<reference evidence="1" key="1">
    <citation type="submission" date="2020-02" db="EMBL/GenBank/DDBJ databases">
        <authorList>
            <person name="Meier V. D."/>
        </authorList>
    </citation>
    <scope>NUCLEOTIDE SEQUENCE</scope>
    <source>
        <strain evidence="1">AVDCRST_MAG56</strain>
    </source>
</reference>
<protein>
    <submittedName>
        <fullName evidence="1">Uncharacterized protein</fullName>
    </submittedName>
</protein>
<organism evidence="1">
    <name type="scientific">uncultured Cytophagales bacterium</name>
    <dbReference type="NCBI Taxonomy" id="158755"/>
    <lineage>
        <taxon>Bacteria</taxon>
        <taxon>Pseudomonadati</taxon>
        <taxon>Bacteroidota</taxon>
        <taxon>Sphingobacteriia</taxon>
        <taxon>Sphingobacteriales</taxon>
        <taxon>environmental samples</taxon>
    </lineage>
</organism>
<proteinExistence type="predicted"/>
<feature type="non-terminal residue" evidence="1">
    <location>
        <position position="1"/>
    </location>
</feature>
<dbReference type="AlphaFoldDB" id="A0A6J4JLA6"/>
<accession>A0A6J4JLA6</accession>
<evidence type="ECO:0000313" key="1">
    <source>
        <dbReference type="EMBL" id="CAA9281406.1"/>
    </source>
</evidence>
<gene>
    <name evidence="1" type="ORF">AVDCRST_MAG56-3765</name>
</gene>
<sequence length="22" mass="2644">GASRRPTSWWCCRCSRWSVMNN</sequence>
<dbReference type="EMBL" id="CADCTQ010000317">
    <property type="protein sequence ID" value="CAA9281406.1"/>
    <property type="molecule type" value="Genomic_DNA"/>
</dbReference>
<feature type="non-terminal residue" evidence="1">
    <location>
        <position position="22"/>
    </location>
</feature>